<accession>A0A371CNA9</accession>
<keyword evidence="3" id="KW-1185">Reference proteome</keyword>
<feature type="region of interest" description="Disordered" evidence="1">
    <location>
        <begin position="149"/>
        <end position="195"/>
    </location>
</feature>
<feature type="compositionally biased region" description="Basic and acidic residues" evidence="1">
    <location>
        <begin position="50"/>
        <end position="61"/>
    </location>
</feature>
<dbReference type="EMBL" id="KZ857502">
    <property type="protein sequence ID" value="RDX41766.1"/>
    <property type="molecule type" value="Genomic_DNA"/>
</dbReference>
<name>A0A371CNA9_9APHY</name>
<evidence type="ECO:0000313" key="3">
    <source>
        <dbReference type="Proteomes" id="UP000256964"/>
    </source>
</evidence>
<organism evidence="2 3">
    <name type="scientific">Lentinus brumalis</name>
    <dbReference type="NCBI Taxonomy" id="2498619"/>
    <lineage>
        <taxon>Eukaryota</taxon>
        <taxon>Fungi</taxon>
        <taxon>Dikarya</taxon>
        <taxon>Basidiomycota</taxon>
        <taxon>Agaricomycotina</taxon>
        <taxon>Agaricomycetes</taxon>
        <taxon>Polyporales</taxon>
        <taxon>Polyporaceae</taxon>
        <taxon>Lentinus</taxon>
    </lineage>
</organism>
<sequence>MLRPQPPRSAKTLCIQEEYYRSGQTCVMVMDRLTPEGEPAGNNEYTFPRNSRDFPDYHDPYNDFYSNSGSSPHSPLSDADNDELLEPQNRQGAPSSPSDHDARSSSPRAIPNHFNTVYFNYADPTMSEDEQGVTPSDNSITQTVTFISMPAQDPGGSAADTDPSQSQPMSNVNAEQADLNPQEDEVPPERSEPDANGVYTERCRVKGKYVRVRLKECPLCRTVVGLGDGKSLHTFEKHHMSVKCKEQAHTQHLSGGVQQWLDAMFHRSTQSQPQGEFQVAREP</sequence>
<reference evidence="2 3" key="1">
    <citation type="journal article" date="2018" name="Biotechnol. Biofuels">
        <title>Integrative visual omics of the white-rot fungus Polyporus brumalis exposes the biotechnological potential of its oxidative enzymes for delignifying raw plant biomass.</title>
        <authorList>
            <person name="Miyauchi S."/>
            <person name="Rancon A."/>
            <person name="Drula E."/>
            <person name="Hage H."/>
            <person name="Chaduli D."/>
            <person name="Favel A."/>
            <person name="Grisel S."/>
            <person name="Henrissat B."/>
            <person name="Herpoel-Gimbert I."/>
            <person name="Ruiz-Duenas F.J."/>
            <person name="Chevret D."/>
            <person name="Hainaut M."/>
            <person name="Lin J."/>
            <person name="Wang M."/>
            <person name="Pangilinan J."/>
            <person name="Lipzen A."/>
            <person name="Lesage-Meessen L."/>
            <person name="Navarro D."/>
            <person name="Riley R."/>
            <person name="Grigoriev I.V."/>
            <person name="Zhou S."/>
            <person name="Raouche S."/>
            <person name="Rosso M.N."/>
        </authorList>
    </citation>
    <scope>NUCLEOTIDE SEQUENCE [LARGE SCALE GENOMIC DNA]</scope>
    <source>
        <strain evidence="2 3">BRFM 1820</strain>
    </source>
</reference>
<proteinExistence type="predicted"/>
<evidence type="ECO:0000313" key="2">
    <source>
        <dbReference type="EMBL" id="RDX41766.1"/>
    </source>
</evidence>
<evidence type="ECO:0000256" key="1">
    <source>
        <dbReference type="SAM" id="MobiDB-lite"/>
    </source>
</evidence>
<dbReference type="Proteomes" id="UP000256964">
    <property type="component" value="Unassembled WGS sequence"/>
</dbReference>
<feature type="compositionally biased region" description="Low complexity" evidence="1">
    <location>
        <begin position="66"/>
        <end position="77"/>
    </location>
</feature>
<feature type="region of interest" description="Disordered" evidence="1">
    <location>
        <begin position="33"/>
        <end position="111"/>
    </location>
</feature>
<feature type="compositionally biased region" description="Polar residues" evidence="1">
    <location>
        <begin position="162"/>
        <end position="174"/>
    </location>
</feature>
<dbReference type="AlphaFoldDB" id="A0A371CNA9"/>
<protein>
    <submittedName>
        <fullName evidence="2">Uncharacterized protein</fullName>
    </submittedName>
</protein>
<gene>
    <name evidence="2" type="ORF">OH76DRAFT_1489208</name>
</gene>